<evidence type="ECO:0000313" key="3">
    <source>
        <dbReference type="Proteomes" id="UP000008386"/>
    </source>
</evidence>
<evidence type="ECO:0000256" key="1">
    <source>
        <dbReference type="SAM" id="MobiDB-lite"/>
    </source>
</evidence>
<accession>F8AGR1</accession>
<dbReference type="Proteomes" id="UP000008386">
    <property type="component" value="Chromosome"/>
</dbReference>
<name>F8AGR1_PYRYC</name>
<organism evidence="2 3">
    <name type="scientific">Pyrococcus yayanosii (strain CH1 / JCM 16557)</name>
    <dbReference type="NCBI Taxonomy" id="529709"/>
    <lineage>
        <taxon>Archaea</taxon>
        <taxon>Methanobacteriati</taxon>
        <taxon>Methanobacteriota</taxon>
        <taxon>Thermococci</taxon>
        <taxon>Thermococcales</taxon>
        <taxon>Thermococcaceae</taxon>
        <taxon>Pyrococcus</taxon>
    </lineage>
</organism>
<sequence>MEEKKTILILSELFNIIPDSPQNFLREAKEEIGRENSKATKNQEKDNR</sequence>
<dbReference type="AlphaFoldDB" id="F8AGR1"/>
<proteinExistence type="predicted"/>
<dbReference type="KEGG" id="pya:PYCH_15310"/>
<protein>
    <submittedName>
        <fullName evidence="2">Uncharacterized protein</fullName>
    </submittedName>
</protein>
<feature type="region of interest" description="Disordered" evidence="1">
    <location>
        <begin position="28"/>
        <end position="48"/>
    </location>
</feature>
<evidence type="ECO:0000313" key="2">
    <source>
        <dbReference type="EMBL" id="AEH25197.1"/>
    </source>
</evidence>
<gene>
    <name evidence="2" type="ordered locus">PYCH_15310</name>
</gene>
<reference evidence="2 3" key="1">
    <citation type="journal article" date="2011" name="J. Bacteriol.">
        <title>Complete genome sequence of the obligate piezophilic hyperthermophilic archaeon Pyrococcus yayanosii CH1.</title>
        <authorList>
            <person name="Jun X."/>
            <person name="Lupeng L."/>
            <person name="Minjuan X."/>
            <person name="Oger P."/>
            <person name="Fengping W."/>
            <person name="Jebbar M."/>
            <person name="Xiang X."/>
        </authorList>
    </citation>
    <scope>NUCLEOTIDE SEQUENCE [LARGE SCALE GENOMIC DNA]</scope>
    <source>
        <strain evidence="3">CH1 / JCM 16557</strain>
    </source>
</reference>
<keyword evidence="3" id="KW-1185">Reference proteome</keyword>
<dbReference type="HOGENOM" id="CLU_3148124_0_0_2"/>
<dbReference type="STRING" id="529709.PYCH_15310"/>
<dbReference type="EMBL" id="CP002779">
    <property type="protein sequence ID" value="AEH25197.1"/>
    <property type="molecule type" value="Genomic_DNA"/>
</dbReference>